<sequence length="544" mass="60326">MRTRQLFKTSLLSLTTLCSMALAVVSCANEDIAQNNTGSNNDKNYTTFVAGEPTKTRTSMNYNSGKFYWEEGDKIYVKDDDGTLQESNAVDAAHAHSESFSFRVPGKFNNSATYKVYYLGKSGSGNQVTIPTAQTQTKPNDTEHIGDFGDYGTATANGTIGGGSFHFQLEHQATYLVFQPYTSNAILQNCYLTKIEVTSDNDIAETYTVNTSTGNLDASAGSKQIVLTTKDPVAGSTNEKGFSFTNAASISTADKIYMLIKPGAHTLKVRYWIKDYVTNVEGTITKTLSSFNYAKNTYYDMTASLDTRNYDSNYCLWDAQQPFWYGHEWNAPNPADRWQPLVSMNPFPHASELINPTDARAASTVFPGQGVRNDAVNLCKDCPNANEIAWYTEKGDPRFDADEIWITMGHLYKGGFWLKKKSKMALDNSTTVANIEGSGPDGTDWRTLSFSKDIAQNYPLTTIPSANEINNYFFIPSIGVGEQSPYGKIFRLDGTMGMFWSSNSSVTHDGAQAMSISYDGSQIRIYVTTNYNRNYNIGYPLKFE</sequence>
<feature type="signal peptide" evidence="1">
    <location>
        <begin position="1"/>
        <end position="28"/>
    </location>
</feature>
<evidence type="ECO:0000256" key="1">
    <source>
        <dbReference type="SAM" id="SignalP"/>
    </source>
</evidence>
<evidence type="ECO:0000313" key="3">
    <source>
        <dbReference type="Proteomes" id="UP000482295"/>
    </source>
</evidence>
<keyword evidence="1" id="KW-0732">Signal</keyword>
<dbReference type="AlphaFoldDB" id="A0A7C9LSU7"/>
<organism evidence="2 3">
    <name type="scientific">Prevotella vespertina</name>
    <dbReference type="NCBI Taxonomy" id="2608404"/>
    <lineage>
        <taxon>Bacteria</taxon>
        <taxon>Pseudomonadati</taxon>
        <taxon>Bacteroidota</taxon>
        <taxon>Bacteroidia</taxon>
        <taxon>Bacteroidales</taxon>
        <taxon>Prevotellaceae</taxon>
        <taxon>Prevotella</taxon>
    </lineage>
</organism>
<feature type="chain" id="PRO_5028841078" evidence="1">
    <location>
        <begin position="29"/>
        <end position="544"/>
    </location>
</feature>
<protein>
    <submittedName>
        <fullName evidence="2">Fimbrillin family protein</fullName>
    </submittedName>
</protein>
<dbReference type="EMBL" id="VVIQ01000009">
    <property type="protein sequence ID" value="MUL28481.1"/>
    <property type="molecule type" value="Genomic_DNA"/>
</dbReference>
<dbReference type="Proteomes" id="UP000482295">
    <property type="component" value="Unassembled WGS sequence"/>
</dbReference>
<accession>A0A7C9LSU7</accession>
<comment type="caution">
    <text evidence="2">The sequence shown here is derived from an EMBL/GenBank/DDBJ whole genome shotgun (WGS) entry which is preliminary data.</text>
</comment>
<keyword evidence="3" id="KW-1185">Reference proteome</keyword>
<gene>
    <name evidence="2" type="ORF">F0475_09240</name>
</gene>
<reference evidence="2 3" key="1">
    <citation type="submission" date="2019-09" db="EMBL/GenBank/DDBJ databases">
        <title>Prevotella A2879 sp. nov., isolated from an abscess of a patient.</title>
        <authorList>
            <person name="Buhl M."/>
            <person name="Oberhettinger P."/>
        </authorList>
    </citation>
    <scope>NUCLEOTIDE SEQUENCE [LARGE SCALE GENOMIC DNA]</scope>
    <source>
        <strain evidence="2 3">A2879</strain>
    </source>
</reference>
<name>A0A7C9LSU7_9BACT</name>
<dbReference type="RefSeq" id="WP_155716368.1">
    <property type="nucleotide sequence ID" value="NZ_VVIQ01000009.1"/>
</dbReference>
<evidence type="ECO:0000313" key="2">
    <source>
        <dbReference type="EMBL" id="MUL28481.1"/>
    </source>
</evidence>
<proteinExistence type="predicted"/>
<dbReference type="PROSITE" id="PS51257">
    <property type="entry name" value="PROKAR_LIPOPROTEIN"/>
    <property type="match status" value="1"/>
</dbReference>